<keyword evidence="1" id="KW-0472">Membrane</keyword>
<feature type="transmembrane region" description="Helical" evidence="1">
    <location>
        <begin position="324"/>
        <end position="340"/>
    </location>
</feature>
<organism evidence="2 3">
    <name type="scientific">Candidatus Woesebacteria bacterium GW2011_GWB1_40_12</name>
    <dbReference type="NCBI Taxonomy" id="1618576"/>
    <lineage>
        <taxon>Bacteria</taxon>
        <taxon>Candidatus Woeseibacteriota</taxon>
    </lineage>
</organism>
<evidence type="ECO:0000256" key="1">
    <source>
        <dbReference type="SAM" id="Phobius"/>
    </source>
</evidence>
<accession>A0A0G0T2Y3</accession>
<feature type="transmembrane region" description="Helical" evidence="1">
    <location>
        <begin position="46"/>
        <end position="67"/>
    </location>
</feature>
<dbReference type="Proteomes" id="UP000034215">
    <property type="component" value="Unassembled WGS sequence"/>
</dbReference>
<reference evidence="2 3" key="1">
    <citation type="journal article" date="2015" name="Nature">
        <title>rRNA introns, odd ribosomes, and small enigmatic genomes across a large radiation of phyla.</title>
        <authorList>
            <person name="Brown C.T."/>
            <person name="Hug L.A."/>
            <person name="Thomas B.C."/>
            <person name="Sharon I."/>
            <person name="Castelle C.J."/>
            <person name="Singh A."/>
            <person name="Wilkins M.J."/>
            <person name="Williams K.H."/>
            <person name="Banfield J.F."/>
        </authorList>
    </citation>
    <scope>NUCLEOTIDE SEQUENCE [LARGE SCALE GENOMIC DNA]</scope>
</reference>
<gene>
    <name evidence="2" type="ORF">UT76_C0031G0002</name>
</gene>
<protein>
    <recommendedName>
        <fullName evidence="4">Glycosyltransferase RgtA/B/C/D-like domain-containing protein</fullName>
    </recommendedName>
</protein>
<evidence type="ECO:0000313" key="2">
    <source>
        <dbReference type="EMBL" id="KKR41465.1"/>
    </source>
</evidence>
<feature type="transmembrane region" description="Helical" evidence="1">
    <location>
        <begin position="163"/>
        <end position="186"/>
    </location>
</feature>
<evidence type="ECO:0008006" key="4">
    <source>
        <dbReference type="Google" id="ProtNLM"/>
    </source>
</evidence>
<name>A0A0G0T2Y3_9BACT</name>
<feature type="transmembrane region" description="Helical" evidence="1">
    <location>
        <begin position="102"/>
        <end position="122"/>
    </location>
</feature>
<keyword evidence="1" id="KW-0812">Transmembrane</keyword>
<feature type="transmembrane region" description="Helical" evidence="1">
    <location>
        <begin position="294"/>
        <end position="312"/>
    </location>
</feature>
<sequence length="504" mass="57802">MFVKKIVLALLGLNILVNSVFNSFNVINSDTVWSYLLLPHFFKDMVYLASDTFILHYPISFLLIKFIGLNSTLVFVDTFALVVLTLVGWLAFYFYFLKKYISVIKLIYILPAFIFINFSQTFYQMISIPSLRNIEFAIALLLLIYFDNLLLLNRRILLKLGVFLIMLLLFISDPYFIYVFAAPLLLIMLIRARKNLRYWNVIGLLFTTIVANTAIRSLLNKTQHFLLHGVNNGHIVFPSKIASNIDLTIKGILNIFDSYPNLHLLSFLSLSLFLLGVYGLYIMFKKGLGDKKNIALLLLPLCFVFTILAYLTSGQPTDLATSRYLIFIVFLLPFGVCYAISKFSSKYARTTIILVLTILSLANFIQMYFVFKSANNSQQYEENQLIIKIVQQYGVRYGYTSYWNSGINTFLSGNVSQFIQVGCINNRIQPHKWLASESWFDKNTHKGKTFLLIDFEGSRTPELKGCDLNDVTEQFGKPAQIVPIPYAGENISLVIFNYNIAEEF</sequence>
<feature type="transmembrane region" description="Helical" evidence="1">
    <location>
        <begin position="198"/>
        <end position="219"/>
    </location>
</feature>
<feature type="transmembrane region" description="Helical" evidence="1">
    <location>
        <begin position="134"/>
        <end position="151"/>
    </location>
</feature>
<dbReference type="AlphaFoldDB" id="A0A0G0T2Y3"/>
<keyword evidence="1" id="KW-1133">Transmembrane helix</keyword>
<evidence type="ECO:0000313" key="3">
    <source>
        <dbReference type="Proteomes" id="UP000034215"/>
    </source>
</evidence>
<comment type="caution">
    <text evidence="2">The sequence shown here is derived from an EMBL/GenBank/DDBJ whole genome shotgun (WGS) entry which is preliminary data.</text>
</comment>
<feature type="transmembrane region" description="Helical" evidence="1">
    <location>
        <begin position="262"/>
        <end position="282"/>
    </location>
</feature>
<proteinExistence type="predicted"/>
<feature type="transmembrane region" description="Helical" evidence="1">
    <location>
        <begin position="74"/>
        <end position="96"/>
    </location>
</feature>
<feature type="transmembrane region" description="Helical" evidence="1">
    <location>
        <begin position="352"/>
        <end position="371"/>
    </location>
</feature>
<dbReference type="EMBL" id="LBYA01000031">
    <property type="protein sequence ID" value="KKR41465.1"/>
    <property type="molecule type" value="Genomic_DNA"/>
</dbReference>